<protein>
    <recommendedName>
        <fullName evidence="2">SET domain-containing protein</fullName>
    </recommendedName>
</protein>
<dbReference type="EMBL" id="ML742054">
    <property type="protein sequence ID" value="KAE8152342.1"/>
    <property type="molecule type" value="Genomic_DNA"/>
</dbReference>
<dbReference type="SUPFAM" id="SSF82199">
    <property type="entry name" value="SET domain"/>
    <property type="match status" value="1"/>
</dbReference>
<dbReference type="PANTHER" id="PTHR47643">
    <property type="entry name" value="TPR DOMAIN PROTEIN (AFU_ORTHOLOGUE AFUA_5G12710)"/>
    <property type="match status" value="1"/>
</dbReference>
<keyword evidence="1" id="KW-0802">TPR repeat</keyword>
<evidence type="ECO:0000259" key="2">
    <source>
        <dbReference type="PROSITE" id="PS50280"/>
    </source>
</evidence>
<dbReference type="SMART" id="SM00317">
    <property type="entry name" value="SET"/>
    <property type="match status" value="1"/>
</dbReference>
<feature type="repeat" description="TPR" evidence="1">
    <location>
        <begin position="193"/>
        <end position="226"/>
    </location>
</feature>
<proteinExistence type="predicted"/>
<dbReference type="PANTHER" id="PTHR47643:SF2">
    <property type="entry name" value="TPR DOMAIN PROTEIN (AFU_ORTHOLOGUE AFUA_5G12710)"/>
    <property type="match status" value="1"/>
</dbReference>
<dbReference type="Gene3D" id="1.25.40.10">
    <property type="entry name" value="Tetratricopeptide repeat domain"/>
    <property type="match status" value="1"/>
</dbReference>
<evidence type="ECO:0000256" key="1">
    <source>
        <dbReference type="PROSITE-ProRule" id="PRU00339"/>
    </source>
</evidence>
<keyword evidence="4" id="KW-1185">Reference proteome</keyword>
<gene>
    <name evidence="3" type="ORF">BDV25DRAFT_137917</name>
</gene>
<dbReference type="InterPro" id="IPR001214">
    <property type="entry name" value="SET_dom"/>
</dbReference>
<feature type="domain" description="SET" evidence="2">
    <location>
        <begin position="342"/>
        <end position="540"/>
    </location>
</feature>
<dbReference type="PROSITE" id="PS50280">
    <property type="entry name" value="SET"/>
    <property type="match status" value="1"/>
</dbReference>
<dbReference type="AlphaFoldDB" id="A0A5N6U182"/>
<organism evidence="3 4">
    <name type="scientific">Aspergillus avenaceus</name>
    <dbReference type="NCBI Taxonomy" id="36643"/>
    <lineage>
        <taxon>Eukaryota</taxon>
        <taxon>Fungi</taxon>
        <taxon>Dikarya</taxon>
        <taxon>Ascomycota</taxon>
        <taxon>Pezizomycotina</taxon>
        <taxon>Eurotiomycetes</taxon>
        <taxon>Eurotiomycetidae</taxon>
        <taxon>Eurotiales</taxon>
        <taxon>Aspergillaceae</taxon>
        <taxon>Aspergillus</taxon>
        <taxon>Aspergillus subgen. Circumdati</taxon>
    </lineage>
</organism>
<dbReference type="OrthoDB" id="438641at2759"/>
<dbReference type="Pfam" id="PF00856">
    <property type="entry name" value="SET"/>
    <property type="match status" value="1"/>
</dbReference>
<sequence>MELDPFPESPTLEEVIKYERHTREVAQSHKGEPVPQNKLKILEHFACIRITTDPQAFRCDVFFLPQAYPPSHTPLQDLKQIHLQDLRQETHHRGSFLILRAITPSKKTIPVRVVAEDENESVFLVAIYLQDQRTVEEELGTGSIIIVKEPYVQLTGCGPTELRVDHVSDLLFLPPHDRRVPSCWCLDRSNLSAQDWKEEGNKRFSERRYRTAIQCYYQALKLSPSDELIRALRLNLSLSHLKLDMYDAASEHLNSIVSDTDSEKLLFRKSQLLYHMQKFEECCDVLKRLCSQYPGNTTAKNDFKRAIRRLAEQRHGNYQFAEMIKQTNKFPPQKLDCATYVGPVAIQQSGSRGRGLFTTKDVKAGDLLLCEKAFAYASADAEVLEDCRSILKMYDLQIGRTMTGPGISVIQSVLHRIHDNPSMASAVHDLHRGAYQAPPTSMIGAAPVVDTFLVIRALWINAFSYKWDTRKSHGLNNLRQSRQVSDIRDPARECRALWVMASYVNHSCHFNAQCSFIGDMFILRASRDIPAGTEILIAYVVSDDEADQRRSKVFDAWGFTCDCCICTSVKETDEAILAKRKNLVATLTALEGASLHRHMQTAEAKARELERTYSAFNPAAKVPRLGLLPIRCKFVPVNKFVLRRPHKAIDNALGALEAIGFIIEGGRPADKTLVVRQWGYAKYDVICCWALLAGCYSDIKSGLESKAMEYAKTSYQIWAGESETFSEFWEVGGFRFQSLNYKP</sequence>
<dbReference type="InterPro" id="IPR053209">
    <property type="entry name" value="Gramillin-biosynth_MTr"/>
</dbReference>
<dbReference type="SMART" id="SM00028">
    <property type="entry name" value="TPR"/>
    <property type="match status" value="2"/>
</dbReference>
<dbReference type="InterPro" id="IPR011990">
    <property type="entry name" value="TPR-like_helical_dom_sf"/>
</dbReference>
<dbReference type="PROSITE" id="PS50005">
    <property type="entry name" value="TPR"/>
    <property type="match status" value="1"/>
</dbReference>
<evidence type="ECO:0000313" key="4">
    <source>
        <dbReference type="Proteomes" id="UP000325780"/>
    </source>
</evidence>
<reference evidence="3 4" key="1">
    <citation type="submission" date="2019-04" db="EMBL/GenBank/DDBJ databases">
        <title>Friends and foes A comparative genomics study of 23 Aspergillus species from section Flavi.</title>
        <authorList>
            <consortium name="DOE Joint Genome Institute"/>
            <person name="Kjaerbolling I."/>
            <person name="Vesth T."/>
            <person name="Frisvad J.C."/>
            <person name="Nybo J.L."/>
            <person name="Theobald S."/>
            <person name="Kildgaard S."/>
            <person name="Isbrandt T."/>
            <person name="Kuo A."/>
            <person name="Sato A."/>
            <person name="Lyhne E.K."/>
            <person name="Kogle M.E."/>
            <person name="Wiebenga A."/>
            <person name="Kun R.S."/>
            <person name="Lubbers R.J."/>
            <person name="Makela M.R."/>
            <person name="Barry K."/>
            <person name="Chovatia M."/>
            <person name="Clum A."/>
            <person name="Daum C."/>
            <person name="Haridas S."/>
            <person name="He G."/>
            <person name="LaButti K."/>
            <person name="Lipzen A."/>
            <person name="Mondo S."/>
            <person name="Riley R."/>
            <person name="Salamov A."/>
            <person name="Simmons B.A."/>
            <person name="Magnuson J.K."/>
            <person name="Henrissat B."/>
            <person name="Mortensen U.H."/>
            <person name="Larsen T.O."/>
            <person name="Devries R.P."/>
            <person name="Grigoriev I.V."/>
            <person name="Machida M."/>
            <person name="Baker S.E."/>
            <person name="Andersen M.R."/>
        </authorList>
    </citation>
    <scope>NUCLEOTIDE SEQUENCE [LARGE SCALE GENOMIC DNA]</scope>
    <source>
        <strain evidence="3 4">IBT 18842</strain>
    </source>
</reference>
<accession>A0A5N6U182</accession>
<dbReference type="Gene3D" id="2.170.270.10">
    <property type="entry name" value="SET domain"/>
    <property type="match status" value="1"/>
</dbReference>
<name>A0A5N6U182_ASPAV</name>
<evidence type="ECO:0000313" key="3">
    <source>
        <dbReference type="EMBL" id="KAE8152342.1"/>
    </source>
</evidence>
<dbReference type="Proteomes" id="UP000325780">
    <property type="component" value="Unassembled WGS sequence"/>
</dbReference>
<dbReference type="InterPro" id="IPR046341">
    <property type="entry name" value="SET_dom_sf"/>
</dbReference>
<dbReference type="InterPro" id="IPR019734">
    <property type="entry name" value="TPR_rpt"/>
</dbReference>
<dbReference type="SUPFAM" id="SSF48452">
    <property type="entry name" value="TPR-like"/>
    <property type="match status" value="1"/>
</dbReference>
<dbReference type="CDD" id="cd20071">
    <property type="entry name" value="SET_SMYD"/>
    <property type="match status" value="1"/>
</dbReference>